<feature type="region of interest" description="Disordered" evidence="1">
    <location>
        <begin position="337"/>
        <end position="359"/>
    </location>
</feature>
<dbReference type="AlphaFoldDB" id="A0AAN8Q2T0"/>
<gene>
    <name evidence="4" type="ORF">SNE40_001311</name>
</gene>
<feature type="transmembrane region" description="Helical" evidence="2">
    <location>
        <begin position="127"/>
        <end position="147"/>
    </location>
</feature>
<accession>A0AAN8Q2T0</accession>
<proteinExistence type="predicted"/>
<feature type="transmembrane region" description="Helical" evidence="2">
    <location>
        <begin position="303"/>
        <end position="325"/>
    </location>
</feature>
<protein>
    <recommendedName>
        <fullName evidence="3">DUF7789 domain-containing protein</fullName>
    </recommendedName>
</protein>
<keyword evidence="2" id="KW-0812">Transmembrane</keyword>
<reference evidence="4 5" key="1">
    <citation type="submission" date="2024-01" db="EMBL/GenBank/DDBJ databases">
        <title>The genome of the rayed Mediterranean limpet Patella caerulea (Linnaeus, 1758).</title>
        <authorList>
            <person name="Anh-Thu Weber A."/>
            <person name="Halstead-Nussloch G."/>
        </authorList>
    </citation>
    <scope>NUCLEOTIDE SEQUENCE [LARGE SCALE GENOMIC DNA]</scope>
    <source>
        <strain evidence="4">AATW-2023a</strain>
        <tissue evidence="4">Whole specimen</tissue>
    </source>
</reference>
<name>A0AAN8Q2T0_PATCE</name>
<feature type="compositionally biased region" description="Low complexity" evidence="1">
    <location>
        <begin position="340"/>
        <end position="359"/>
    </location>
</feature>
<evidence type="ECO:0000256" key="1">
    <source>
        <dbReference type="SAM" id="MobiDB-lite"/>
    </source>
</evidence>
<evidence type="ECO:0000313" key="5">
    <source>
        <dbReference type="Proteomes" id="UP001347796"/>
    </source>
</evidence>
<feature type="domain" description="DUF7789" evidence="3">
    <location>
        <begin position="54"/>
        <end position="173"/>
    </location>
</feature>
<feature type="transmembrane region" description="Helical" evidence="2">
    <location>
        <begin position="67"/>
        <end position="86"/>
    </location>
</feature>
<dbReference type="PANTHER" id="PTHR39299:SF1">
    <property type="entry name" value="TRANSMEMBRANE PROTEIN"/>
    <property type="match status" value="1"/>
</dbReference>
<organism evidence="4 5">
    <name type="scientific">Patella caerulea</name>
    <name type="common">Rayed Mediterranean limpet</name>
    <dbReference type="NCBI Taxonomy" id="87958"/>
    <lineage>
        <taxon>Eukaryota</taxon>
        <taxon>Metazoa</taxon>
        <taxon>Spiralia</taxon>
        <taxon>Lophotrochozoa</taxon>
        <taxon>Mollusca</taxon>
        <taxon>Gastropoda</taxon>
        <taxon>Patellogastropoda</taxon>
        <taxon>Patelloidea</taxon>
        <taxon>Patellidae</taxon>
        <taxon>Patella</taxon>
    </lineage>
</organism>
<evidence type="ECO:0000259" key="3">
    <source>
        <dbReference type="Pfam" id="PF25044"/>
    </source>
</evidence>
<dbReference type="InterPro" id="IPR056691">
    <property type="entry name" value="DUF7789"/>
</dbReference>
<keyword evidence="5" id="KW-1185">Reference proteome</keyword>
<sequence>MEDNDDDKLDTEFWGHEEKIVKMEVKPPPKSTGITFQDYGISPSMPLMHNKFIGQSRRLKDLEINELLYVVLSCLSILATIVLSIYKMTTISTSDSDFTFALILIVNAIFCTFYVVHGVLKERAYEIVIFMIAIFGILLYSIVNYSVQVDTRGPVKLSRLIIVCVMSPVLIGLSGWIGWGYNSSGNLIFRTIGANSELQSICKKLLMFLDCLKLDLQLGISMVIFILNSGFKINNEDIVILSVGGVITLIWFGVGYFSTRYEDKVGSWIFIIGAPVEPAYVIFKMNQSVQEAGKAQGDLVAATIAAGVLALVTRSVLMILLYLVYRNYGKGLKEKEFGITEPPTNPTNESTVNNQSNNQ</sequence>
<feature type="domain" description="DUF7789" evidence="3">
    <location>
        <begin position="193"/>
        <end position="322"/>
    </location>
</feature>
<dbReference type="Proteomes" id="UP001347796">
    <property type="component" value="Unassembled WGS sequence"/>
</dbReference>
<feature type="transmembrane region" description="Helical" evidence="2">
    <location>
        <begin position="238"/>
        <end position="258"/>
    </location>
</feature>
<keyword evidence="2" id="KW-0472">Membrane</keyword>
<evidence type="ECO:0000256" key="2">
    <source>
        <dbReference type="SAM" id="Phobius"/>
    </source>
</evidence>
<comment type="caution">
    <text evidence="4">The sequence shown here is derived from an EMBL/GenBank/DDBJ whole genome shotgun (WGS) entry which is preliminary data.</text>
</comment>
<dbReference type="EMBL" id="JAZGQO010000001">
    <property type="protein sequence ID" value="KAK6196001.1"/>
    <property type="molecule type" value="Genomic_DNA"/>
</dbReference>
<keyword evidence="2" id="KW-1133">Transmembrane helix</keyword>
<feature type="transmembrane region" description="Helical" evidence="2">
    <location>
        <begin position="205"/>
        <end position="226"/>
    </location>
</feature>
<dbReference type="PANTHER" id="PTHR39299">
    <property type="entry name" value="TRANSMEMBRANE PROTEIN"/>
    <property type="match status" value="1"/>
</dbReference>
<dbReference type="Pfam" id="PF25044">
    <property type="entry name" value="DUF7789"/>
    <property type="match status" value="2"/>
</dbReference>
<feature type="transmembrane region" description="Helical" evidence="2">
    <location>
        <begin position="159"/>
        <end position="181"/>
    </location>
</feature>
<evidence type="ECO:0000313" key="4">
    <source>
        <dbReference type="EMBL" id="KAK6196001.1"/>
    </source>
</evidence>
<feature type="transmembrane region" description="Helical" evidence="2">
    <location>
        <begin position="98"/>
        <end position="120"/>
    </location>
</feature>